<keyword evidence="5" id="KW-0493">Microtubule</keyword>
<evidence type="ECO:0000313" key="11">
    <source>
        <dbReference type="Proteomes" id="UP001356427"/>
    </source>
</evidence>
<comment type="subcellular location">
    <subcellularLocation>
        <location evidence="1">Cytoplasm</location>
        <location evidence="1">Cytoskeleton</location>
        <location evidence="1">Spindle</location>
    </subcellularLocation>
</comment>
<accession>A0AAN8QGL4</accession>
<evidence type="ECO:0000256" key="2">
    <source>
        <dbReference type="ARBA" id="ARBA00005479"/>
    </source>
</evidence>
<dbReference type="PANTHER" id="PTHR31570:SF1">
    <property type="entry name" value="HAUS AUGMIN-LIKE COMPLEX SUBUNIT 1"/>
    <property type="match status" value="1"/>
</dbReference>
<keyword evidence="4" id="KW-0132">Cell division</keyword>
<organism evidence="10 11">
    <name type="scientific">Coregonus suidteri</name>
    <dbReference type="NCBI Taxonomy" id="861788"/>
    <lineage>
        <taxon>Eukaryota</taxon>
        <taxon>Metazoa</taxon>
        <taxon>Chordata</taxon>
        <taxon>Craniata</taxon>
        <taxon>Vertebrata</taxon>
        <taxon>Euteleostomi</taxon>
        <taxon>Actinopterygii</taxon>
        <taxon>Neopterygii</taxon>
        <taxon>Teleostei</taxon>
        <taxon>Protacanthopterygii</taxon>
        <taxon>Salmoniformes</taxon>
        <taxon>Salmonidae</taxon>
        <taxon>Coregoninae</taxon>
        <taxon>Coregonus</taxon>
    </lineage>
</organism>
<evidence type="ECO:0000256" key="7">
    <source>
        <dbReference type="ARBA" id="ARBA00023054"/>
    </source>
</evidence>
<gene>
    <name evidence="10" type="ORF">J4Q44_G00238090</name>
</gene>
<comment type="caution">
    <text evidence="10">The sequence shown here is derived from an EMBL/GenBank/DDBJ whole genome shotgun (WGS) entry which is preliminary data.</text>
</comment>
<dbReference type="Proteomes" id="UP001356427">
    <property type="component" value="Unassembled WGS sequence"/>
</dbReference>
<keyword evidence="8" id="KW-0206">Cytoskeleton</keyword>
<dbReference type="GO" id="GO:0007098">
    <property type="term" value="P:centrosome cycle"/>
    <property type="evidence" value="ECO:0007669"/>
    <property type="project" value="TreeGrafter"/>
</dbReference>
<keyword evidence="3" id="KW-0963">Cytoplasm</keyword>
<evidence type="ECO:0000256" key="6">
    <source>
        <dbReference type="ARBA" id="ARBA00022776"/>
    </source>
</evidence>
<proteinExistence type="inferred from homology"/>
<protein>
    <submittedName>
        <fullName evidence="10">Uncharacterized protein</fullName>
    </submittedName>
</protein>
<dbReference type="GO" id="GO:0070652">
    <property type="term" value="C:HAUS complex"/>
    <property type="evidence" value="ECO:0007669"/>
    <property type="project" value="InterPro"/>
</dbReference>
<evidence type="ECO:0000256" key="1">
    <source>
        <dbReference type="ARBA" id="ARBA00004186"/>
    </source>
</evidence>
<dbReference type="InterPro" id="IPR026243">
    <property type="entry name" value="HAUS1"/>
</dbReference>
<dbReference type="GO" id="GO:0005874">
    <property type="term" value="C:microtubule"/>
    <property type="evidence" value="ECO:0007669"/>
    <property type="project" value="UniProtKB-KW"/>
</dbReference>
<evidence type="ECO:0000313" key="10">
    <source>
        <dbReference type="EMBL" id="KAK6305029.1"/>
    </source>
</evidence>
<dbReference type="GO" id="GO:0051301">
    <property type="term" value="P:cell division"/>
    <property type="evidence" value="ECO:0007669"/>
    <property type="project" value="UniProtKB-KW"/>
</dbReference>
<evidence type="ECO:0000256" key="3">
    <source>
        <dbReference type="ARBA" id="ARBA00022490"/>
    </source>
</evidence>
<dbReference type="PANTHER" id="PTHR31570">
    <property type="entry name" value="HAUS AUGMIN-LIKE COMPLEX SUBUNIT 1"/>
    <property type="match status" value="1"/>
</dbReference>
<evidence type="ECO:0000256" key="4">
    <source>
        <dbReference type="ARBA" id="ARBA00022618"/>
    </source>
</evidence>
<dbReference type="AlphaFoldDB" id="A0AAN8QGL4"/>
<keyword evidence="11" id="KW-1185">Reference proteome</keyword>
<evidence type="ECO:0000256" key="5">
    <source>
        <dbReference type="ARBA" id="ARBA00022701"/>
    </source>
</evidence>
<dbReference type="GO" id="GO:0005829">
    <property type="term" value="C:cytosol"/>
    <property type="evidence" value="ECO:0007669"/>
    <property type="project" value="TreeGrafter"/>
</dbReference>
<keyword evidence="6" id="KW-0498">Mitosis</keyword>
<evidence type="ECO:0000256" key="8">
    <source>
        <dbReference type="ARBA" id="ARBA00023212"/>
    </source>
</evidence>
<name>A0AAN8QGL4_9TELE</name>
<dbReference type="GO" id="GO:0005819">
    <property type="term" value="C:spindle"/>
    <property type="evidence" value="ECO:0007669"/>
    <property type="project" value="UniProtKB-SubCell"/>
</dbReference>
<dbReference type="GO" id="GO:0051225">
    <property type="term" value="P:spindle assembly"/>
    <property type="evidence" value="ECO:0007669"/>
    <property type="project" value="InterPro"/>
</dbReference>
<sequence length="112" mass="12429">MTVNHPRSGAPCKISPRGINDHEEAFLEFSEEVATLKQEIIPLSKKLEPYRDLSPSPSLAEVKIEEAKQEFAAIDAQLEMKVDFINSSISRTLKKQACNTRSKVSSCPGPPF</sequence>
<evidence type="ECO:0000256" key="9">
    <source>
        <dbReference type="ARBA" id="ARBA00023306"/>
    </source>
</evidence>
<keyword evidence="9" id="KW-0131">Cell cycle</keyword>
<dbReference type="EMBL" id="JAGTTL010000022">
    <property type="protein sequence ID" value="KAK6305029.1"/>
    <property type="molecule type" value="Genomic_DNA"/>
</dbReference>
<keyword evidence="7" id="KW-0175">Coiled coil</keyword>
<reference evidence="10 11" key="1">
    <citation type="submission" date="2021-04" db="EMBL/GenBank/DDBJ databases">
        <authorList>
            <person name="De Guttry C."/>
            <person name="Zahm M."/>
            <person name="Klopp C."/>
            <person name="Cabau C."/>
            <person name="Louis A."/>
            <person name="Berthelot C."/>
            <person name="Parey E."/>
            <person name="Roest Crollius H."/>
            <person name="Montfort J."/>
            <person name="Robinson-Rechavi M."/>
            <person name="Bucao C."/>
            <person name="Bouchez O."/>
            <person name="Gislard M."/>
            <person name="Lluch J."/>
            <person name="Milhes M."/>
            <person name="Lampietro C."/>
            <person name="Lopez Roques C."/>
            <person name="Donnadieu C."/>
            <person name="Braasch I."/>
            <person name="Desvignes T."/>
            <person name="Postlethwait J."/>
            <person name="Bobe J."/>
            <person name="Wedekind C."/>
            <person name="Guiguen Y."/>
        </authorList>
    </citation>
    <scope>NUCLEOTIDE SEQUENCE [LARGE SCALE GENOMIC DNA]</scope>
    <source>
        <strain evidence="10">Cs_M1</strain>
        <tissue evidence="10">Blood</tissue>
    </source>
</reference>
<comment type="similarity">
    <text evidence="2">Belongs to the HAUS1 family.</text>
</comment>